<proteinExistence type="predicted"/>
<dbReference type="SUPFAM" id="SSF55073">
    <property type="entry name" value="Nucleotide cyclase"/>
    <property type="match status" value="1"/>
</dbReference>
<dbReference type="PANTHER" id="PTHR45138:SF9">
    <property type="entry name" value="DIGUANYLATE CYCLASE DGCM-RELATED"/>
    <property type="match status" value="1"/>
</dbReference>
<dbReference type="InterPro" id="IPR050469">
    <property type="entry name" value="Diguanylate_Cyclase"/>
</dbReference>
<dbReference type="GO" id="GO:0016020">
    <property type="term" value="C:membrane"/>
    <property type="evidence" value="ECO:0007669"/>
    <property type="project" value="InterPro"/>
</dbReference>
<comment type="caution">
    <text evidence="5">The sequence shown here is derived from an EMBL/GenBank/DDBJ whole genome shotgun (WGS) entry which is preliminary data.</text>
</comment>
<feature type="domain" description="GGDEF" evidence="4">
    <location>
        <begin position="421"/>
        <end position="548"/>
    </location>
</feature>
<dbReference type="NCBIfam" id="TIGR00254">
    <property type="entry name" value="GGDEF"/>
    <property type="match status" value="1"/>
</dbReference>
<dbReference type="InterPro" id="IPR001610">
    <property type="entry name" value="PAC"/>
</dbReference>
<dbReference type="Pfam" id="PF00989">
    <property type="entry name" value="PAS"/>
    <property type="match status" value="1"/>
</dbReference>
<feature type="domain" description="HAMP" evidence="3">
    <location>
        <begin position="81"/>
        <end position="128"/>
    </location>
</feature>
<dbReference type="InterPro" id="IPR029787">
    <property type="entry name" value="Nucleotide_cyclase"/>
</dbReference>
<dbReference type="Pfam" id="PF00990">
    <property type="entry name" value="GGDEF"/>
    <property type="match status" value="1"/>
</dbReference>
<dbReference type="PROSITE" id="PS50885">
    <property type="entry name" value="HAMP"/>
    <property type="match status" value="1"/>
</dbReference>
<name>A0A5D0WJ69_9FIRM</name>
<dbReference type="CDD" id="cd01949">
    <property type="entry name" value="GGDEF"/>
    <property type="match status" value="1"/>
</dbReference>
<dbReference type="NCBIfam" id="TIGR00229">
    <property type="entry name" value="sensory_box"/>
    <property type="match status" value="1"/>
</dbReference>
<dbReference type="InterPro" id="IPR035965">
    <property type="entry name" value="PAS-like_dom_sf"/>
</dbReference>
<dbReference type="SMART" id="SM00267">
    <property type="entry name" value="GGDEF"/>
    <property type="match status" value="1"/>
</dbReference>
<dbReference type="Proteomes" id="UP000322619">
    <property type="component" value="Unassembled WGS sequence"/>
</dbReference>
<dbReference type="GO" id="GO:0006355">
    <property type="term" value="P:regulation of DNA-templated transcription"/>
    <property type="evidence" value="ECO:0007669"/>
    <property type="project" value="InterPro"/>
</dbReference>
<dbReference type="CDD" id="cd06225">
    <property type="entry name" value="HAMP"/>
    <property type="match status" value="1"/>
</dbReference>
<dbReference type="PROSITE" id="PS50112">
    <property type="entry name" value="PAS"/>
    <property type="match status" value="1"/>
</dbReference>
<evidence type="ECO:0000313" key="6">
    <source>
        <dbReference type="Proteomes" id="UP000322619"/>
    </source>
</evidence>
<dbReference type="PROSITE" id="PS50113">
    <property type="entry name" value="PAC"/>
    <property type="match status" value="1"/>
</dbReference>
<dbReference type="Gene3D" id="3.30.70.270">
    <property type="match status" value="1"/>
</dbReference>
<dbReference type="EMBL" id="VSLA01000027">
    <property type="protein sequence ID" value="TYC84034.1"/>
    <property type="molecule type" value="Genomic_DNA"/>
</dbReference>
<evidence type="ECO:0000259" key="2">
    <source>
        <dbReference type="PROSITE" id="PS50113"/>
    </source>
</evidence>
<feature type="domain" description="PAC" evidence="2">
    <location>
        <begin position="330"/>
        <end position="389"/>
    </location>
</feature>
<dbReference type="InterPro" id="IPR000160">
    <property type="entry name" value="GGDEF_dom"/>
</dbReference>
<reference evidence="5 6" key="1">
    <citation type="submission" date="2019-08" db="EMBL/GenBank/DDBJ databases">
        <title>Isolation and enrichment of carboxydotrophic bacteria from anaerobic sludge for the production of bio-based chemicals from syngas.</title>
        <authorList>
            <person name="Antares A.L."/>
            <person name="Moreira J."/>
            <person name="Diender M."/>
            <person name="Parshina S.N."/>
            <person name="Stams A.J.M."/>
            <person name="Alves M."/>
            <person name="Alves J.I."/>
            <person name="Sousa D.Z."/>
        </authorList>
    </citation>
    <scope>NUCLEOTIDE SEQUENCE [LARGE SCALE GENOMIC DNA]</scope>
    <source>
        <strain evidence="5 6">JM</strain>
    </source>
</reference>
<protein>
    <submittedName>
        <fullName evidence="5">Diguanylate cyclase</fullName>
    </submittedName>
</protein>
<evidence type="ECO:0000259" key="4">
    <source>
        <dbReference type="PROSITE" id="PS50887"/>
    </source>
</evidence>
<dbReference type="CDD" id="cd00130">
    <property type="entry name" value="PAS"/>
    <property type="match status" value="1"/>
</dbReference>
<dbReference type="GO" id="GO:0052621">
    <property type="term" value="F:diguanylate cyclase activity"/>
    <property type="evidence" value="ECO:0007669"/>
    <property type="project" value="TreeGrafter"/>
</dbReference>
<dbReference type="InterPro" id="IPR043128">
    <property type="entry name" value="Rev_trsase/Diguanyl_cyclase"/>
</dbReference>
<dbReference type="GO" id="GO:0007165">
    <property type="term" value="P:signal transduction"/>
    <property type="evidence" value="ECO:0007669"/>
    <property type="project" value="InterPro"/>
</dbReference>
<dbReference type="InterPro" id="IPR003660">
    <property type="entry name" value="HAMP_dom"/>
</dbReference>
<accession>A0A5D0WJ69</accession>
<dbReference type="Gene3D" id="3.30.450.20">
    <property type="entry name" value="PAS domain"/>
    <property type="match status" value="2"/>
</dbReference>
<sequence length="548" mass="61197">MKGADKTAMISKDARSILEYFKALLNDLRVSVIPPENISNDDSFLEIDQTIKTIRNSATALGNGNLSEDINGRGYVLGSLKNLQASLRNLTWITKTIASGDFSQRVHFLGDFSEAFNSMTEKLESSIHELEEARSHFEMVFQTIPDATVITKVADGTLIAYNRAFMEATKFTDADLTVGSFNIRDLYIDESQRETFIKTLEANGFVENLEICFYGKNNERHIGLVSSKRIIIDGAPHVLSVIRDITQLKAIEAKLQQSEERHRLLADNAADVIWTMDLTGRFTYISPSVEKLRGYTVEEVMAQSQEEVLCPGSLVQMHEGLARAINSVQNGLPFQVYRGELEQPCKDGTTVWTEATVSGIYSEDGRFVGMLGVTRDISERKLMEEEIRRLSITDKLTQSFNRLKLDETLEHHNKWAQNGSAPFAIIILDIDHFKLVNDTYGHQVGDRVLIELVGLLNETVRHGDVVGRWGGEEFLIILPDTSLMDAARLAERLRQAVANHSFATAGAVTISLGVSAYKNDTAPESIVSRADRALYLAKEKGRNRVEVC</sequence>
<feature type="domain" description="PAS" evidence="1">
    <location>
        <begin position="258"/>
        <end position="328"/>
    </location>
</feature>
<dbReference type="SUPFAM" id="SSF55785">
    <property type="entry name" value="PYP-like sensor domain (PAS domain)"/>
    <property type="match status" value="2"/>
</dbReference>
<dbReference type="FunFam" id="3.30.70.270:FF:000001">
    <property type="entry name" value="Diguanylate cyclase domain protein"/>
    <property type="match status" value="1"/>
</dbReference>
<dbReference type="SMART" id="SM00091">
    <property type="entry name" value="PAS"/>
    <property type="match status" value="2"/>
</dbReference>
<evidence type="ECO:0000259" key="1">
    <source>
        <dbReference type="PROSITE" id="PS50112"/>
    </source>
</evidence>
<dbReference type="PROSITE" id="PS50887">
    <property type="entry name" value="GGDEF"/>
    <property type="match status" value="1"/>
</dbReference>
<dbReference type="PANTHER" id="PTHR45138">
    <property type="entry name" value="REGULATORY COMPONENTS OF SENSORY TRANSDUCTION SYSTEM"/>
    <property type="match status" value="1"/>
</dbReference>
<dbReference type="InterPro" id="IPR000700">
    <property type="entry name" value="PAS-assoc_C"/>
</dbReference>
<dbReference type="Pfam" id="PF13426">
    <property type="entry name" value="PAS_9"/>
    <property type="match status" value="1"/>
</dbReference>
<gene>
    <name evidence="5" type="ORF">FXB42_13720</name>
</gene>
<dbReference type="SMART" id="SM00086">
    <property type="entry name" value="PAC"/>
    <property type="match status" value="2"/>
</dbReference>
<organism evidence="5 6">
    <name type="scientific">Acetobacterium wieringae</name>
    <dbReference type="NCBI Taxonomy" id="52694"/>
    <lineage>
        <taxon>Bacteria</taxon>
        <taxon>Bacillati</taxon>
        <taxon>Bacillota</taxon>
        <taxon>Clostridia</taxon>
        <taxon>Eubacteriales</taxon>
        <taxon>Eubacteriaceae</taxon>
        <taxon>Acetobacterium</taxon>
    </lineage>
</organism>
<dbReference type="InterPro" id="IPR000014">
    <property type="entry name" value="PAS"/>
</dbReference>
<evidence type="ECO:0000259" key="3">
    <source>
        <dbReference type="PROSITE" id="PS50885"/>
    </source>
</evidence>
<dbReference type="SMART" id="SM00304">
    <property type="entry name" value="HAMP"/>
    <property type="match status" value="1"/>
</dbReference>
<dbReference type="InterPro" id="IPR013767">
    <property type="entry name" value="PAS_fold"/>
</dbReference>
<dbReference type="AlphaFoldDB" id="A0A5D0WJ69"/>
<evidence type="ECO:0000313" key="5">
    <source>
        <dbReference type="EMBL" id="TYC84034.1"/>
    </source>
</evidence>